<dbReference type="SMART" id="SM00754">
    <property type="entry name" value="CHRD"/>
    <property type="match status" value="4"/>
</dbReference>
<evidence type="ECO:0000313" key="2">
    <source>
        <dbReference type="EMBL" id="SER23172.1"/>
    </source>
</evidence>
<dbReference type="EMBL" id="FOFB01000029">
    <property type="protein sequence ID" value="SER23172.1"/>
    <property type="molecule type" value="Genomic_DNA"/>
</dbReference>
<accession>A0A1H9MHJ6</accession>
<dbReference type="OrthoDB" id="571052at2"/>
<dbReference type="InterPro" id="IPR026444">
    <property type="entry name" value="Secre_tail"/>
</dbReference>
<dbReference type="RefSeq" id="WP_090172312.1">
    <property type="nucleotide sequence ID" value="NZ_FOFB01000029.1"/>
</dbReference>
<sequence>MTEKRSVYPTKWLFPIIALLFSFPLFAGKVTKVNGETGPSVAHASTPALLGSTEMETEFVVQLSGLNELPVPVTTLGRGTLTASLEGNTLTVSGEFSGLNAAVDLSVAGGAHLHAGLAGQSGGVEFLLNSDLDADMRGGVFSADSNVFELSVEQLQLLNDRGLYVNIHTIEHSGGELRGQLVPAGADDYKMANLLGINENPSVHSPGIGAVMVERVGNTITVSGAFSGLMDTISTDLAGGAHIHQAIAGRNGPVIFPLALDIANDGLGATISAEDNSFELTAEQLAALDMDMLYINIHSGAVRSGELRGQIKNMGVTSFYANLSGHQARPLSVNTPGNGRVLLSFDGDSTMTLSGSVNDLLDTVATDIAGGAHLHLALAGSSGPVVFPLVISAEDGEQGGQWLPQNNSFTVTEEQVQAFYAREFYVNVHTGAVQGGEVRGQVMNLAKGYYGANLNGVNVAAVPTITTANGFVMIEATDNQIVVTGAFADLRNPVRGNAQLRRGSISVRGAVDFRLNAQLAEDGLSGGFPADVNQFNADSARLARLAQGGTYFTLSTSEFTSGAIRGQLLRDDNAFPTAPEIITPEDSITIIIAPEGSDVQSASFTRSSDPNTDSLIYILELAAPNETEFEELLTTTRVGTDTSYVNTLEGLYDTLRAIGFRPGLVLPIIYRFRAIDGSLASAGGFQSATVMLLEEQPQVVGINEIAEDGKVELINLGTFPVNFGELFIGIDGVFSQVDGLEVICGDLIADPGEQLTINLGTTLMAEAGELAISTLPGYGNMSTLLSYVVWGMGDRTGEPIASDAGIWMTGTELLAPTEGTSIQLIDSPTERVYAHGKPTPCEPNTLTTGTDLPEAADQFSVYPNPFTQLLTVEVNGLRGNTTLLQLLDITGRLITEQSIEVRSGRFMISTADVASGTYLLRLSNDGGSSSVRLVK</sequence>
<gene>
    <name evidence="2" type="ORF">SAMN05444359_12924</name>
</gene>
<feature type="domain" description="CHRD" evidence="1">
    <location>
        <begin position="315"/>
        <end position="447"/>
    </location>
</feature>
<dbReference type="Proteomes" id="UP000199021">
    <property type="component" value="Unassembled WGS sequence"/>
</dbReference>
<keyword evidence="3" id="KW-1185">Reference proteome</keyword>
<name>A0A1H9MHJ6_9BACT</name>
<dbReference type="NCBIfam" id="TIGR04183">
    <property type="entry name" value="Por_Secre_tail"/>
    <property type="match status" value="1"/>
</dbReference>
<dbReference type="InterPro" id="IPR010895">
    <property type="entry name" value="CHRD"/>
</dbReference>
<protein>
    <submittedName>
        <fullName evidence="2">Por secretion system C-terminal sorting domain-containing protein</fullName>
    </submittedName>
</protein>
<reference evidence="3" key="1">
    <citation type="submission" date="2016-10" db="EMBL/GenBank/DDBJ databases">
        <authorList>
            <person name="Varghese N."/>
            <person name="Submissions S."/>
        </authorList>
    </citation>
    <scope>NUCLEOTIDE SEQUENCE [LARGE SCALE GENOMIC DNA]</scope>
    <source>
        <strain evidence="3">DSM 24740</strain>
    </source>
</reference>
<dbReference type="AlphaFoldDB" id="A0A1H9MHJ6"/>
<evidence type="ECO:0000259" key="1">
    <source>
        <dbReference type="PROSITE" id="PS50933"/>
    </source>
</evidence>
<proteinExistence type="predicted"/>
<organism evidence="2 3">
    <name type="scientific">Neolewinella agarilytica</name>
    <dbReference type="NCBI Taxonomy" id="478744"/>
    <lineage>
        <taxon>Bacteria</taxon>
        <taxon>Pseudomonadati</taxon>
        <taxon>Bacteroidota</taxon>
        <taxon>Saprospiria</taxon>
        <taxon>Saprospirales</taxon>
        <taxon>Lewinellaceae</taxon>
        <taxon>Neolewinella</taxon>
    </lineage>
</organism>
<dbReference type="PROSITE" id="PS50933">
    <property type="entry name" value="CHRD"/>
    <property type="match status" value="2"/>
</dbReference>
<feature type="domain" description="CHRD" evidence="1">
    <location>
        <begin position="55"/>
        <end position="186"/>
    </location>
</feature>
<dbReference type="InParanoid" id="A0A1H9MHJ6"/>
<dbReference type="Pfam" id="PF07452">
    <property type="entry name" value="CHRD"/>
    <property type="match status" value="4"/>
</dbReference>
<evidence type="ECO:0000313" key="3">
    <source>
        <dbReference type="Proteomes" id="UP000199021"/>
    </source>
</evidence>
<dbReference type="Pfam" id="PF18962">
    <property type="entry name" value="Por_Secre_tail"/>
    <property type="match status" value="1"/>
</dbReference>
<dbReference type="STRING" id="478744.SAMN05444359_12924"/>